<feature type="transmembrane region" description="Helical" evidence="1">
    <location>
        <begin position="100"/>
        <end position="119"/>
    </location>
</feature>
<evidence type="ECO:0000313" key="2">
    <source>
        <dbReference type="EMBL" id="KAB2381314.1"/>
    </source>
</evidence>
<keyword evidence="1" id="KW-0812">Transmembrane</keyword>
<keyword evidence="1" id="KW-0472">Membrane</keyword>
<keyword evidence="3" id="KW-1185">Reference proteome</keyword>
<keyword evidence="1" id="KW-1133">Transmembrane helix</keyword>
<protein>
    <recommendedName>
        <fullName evidence="4">DUF4267 domain-containing protein</fullName>
    </recommendedName>
</protein>
<dbReference type="AlphaFoldDB" id="A0A6L3VTT2"/>
<gene>
    <name evidence="2" type="ORF">F9B16_15865</name>
</gene>
<name>A0A6L3VTT2_9ACTN</name>
<dbReference type="OrthoDB" id="4557382at2"/>
<accession>A0A6L3VTT2</accession>
<dbReference type="RefSeq" id="WP_151540840.1">
    <property type="nucleotide sequence ID" value="NZ_WBMR01000038.1"/>
</dbReference>
<evidence type="ECO:0000313" key="3">
    <source>
        <dbReference type="Proteomes" id="UP000483004"/>
    </source>
</evidence>
<dbReference type="EMBL" id="WBMR01000038">
    <property type="protein sequence ID" value="KAB2381314.1"/>
    <property type="molecule type" value="Genomic_DNA"/>
</dbReference>
<evidence type="ECO:0008006" key="4">
    <source>
        <dbReference type="Google" id="ProtNLM"/>
    </source>
</evidence>
<sequence length="121" mass="11889">MSAVETMLIAANAAAALAAGASSVLGAARPGLMLASGETVTSGVDFYARVYAIRAIPLSIAVVAVLLVADASAVVPLLVVAGVIQAGDAALGVLRRVPGMVAGASVLAVVHLLSAPWYATH</sequence>
<feature type="transmembrane region" description="Helical" evidence="1">
    <location>
        <begin position="50"/>
        <end position="68"/>
    </location>
</feature>
<dbReference type="Proteomes" id="UP000483004">
    <property type="component" value="Unassembled WGS sequence"/>
</dbReference>
<organism evidence="2 3">
    <name type="scientific">Actinomadura montaniterrae</name>
    <dbReference type="NCBI Taxonomy" id="1803903"/>
    <lineage>
        <taxon>Bacteria</taxon>
        <taxon>Bacillati</taxon>
        <taxon>Actinomycetota</taxon>
        <taxon>Actinomycetes</taxon>
        <taxon>Streptosporangiales</taxon>
        <taxon>Thermomonosporaceae</taxon>
        <taxon>Actinomadura</taxon>
    </lineage>
</organism>
<evidence type="ECO:0000256" key="1">
    <source>
        <dbReference type="SAM" id="Phobius"/>
    </source>
</evidence>
<comment type="caution">
    <text evidence="2">The sequence shown here is derived from an EMBL/GenBank/DDBJ whole genome shotgun (WGS) entry which is preliminary data.</text>
</comment>
<reference evidence="2 3" key="1">
    <citation type="submission" date="2019-09" db="EMBL/GenBank/DDBJ databases">
        <title>Actinomadura physcomitrii sp. nov., a novel actinomycete isolated from moss [Physcomitrium sphaericum (Ludw) Fuernr].</title>
        <authorList>
            <person name="Liu C."/>
            <person name="Zhuang X."/>
        </authorList>
    </citation>
    <scope>NUCLEOTIDE SEQUENCE [LARGE SCALE GENOMIC DNA]</scope>
    <source>
        <strain evidence="2 3">CYP1-1B</strain>
    </source>
</reference>
<proteinExistence type="predicted"/>